<dbReference type="EMBL" id="CAADGH010000010">
    <property type="protein sequence ID" value="VFK74796.1"/>
    <property type="molecule type" value="Genomic_DNA"/>
</dbReference>
<dbReference type="EMBL" id="CAADFO010000036">
    <property type="protein sequence ID" value="VFK28333.1"/>
    <property type="molecule type" value="Genomic_DNA"/>
</dbReference>
<dbReference type="AlphaFoldDB" id="A0A450XJI0"/>
<sequence length="161" mass="18257">MGNLRRSRPIHSVISMPMNPMISLPPPGMPTFYGIERIADGASRFLNIAKAKQNKRYASKLSEGPDPRRDNRRLGDGFRFYERQAEDLGGYFPDSLWVGYPLTAPVRWHSCCPLWRLPSTFQAACSPGGFPSPSTIKSTKAWYVFEPFSIVAQIRTRYRNG</sequence>
<reference evidence="2" key="1">
    <citation type="submission" date="2019-02" db="EMBL/GenBank/DDBJ databases">
        <authorList>
            <person name="Gruber-Vodicka R. H."/>
            <person name="Seah K. B. B."/>
        </authorList>
    </citation>
    <scope>NUCLEOTIDE SEQUENCE</scope>
    <source>
        <strain evidence="1">BECK_BZ197</strain>
        <strain evidence="3">BECK_BZ198</strain>
        <strain evidence="2">BECK_BZ199</strain>
    </source>
</reference>
<evidence type="ECO:0000313" key="1">
    <source>
        <dbReference type="EMBL" id="VFK28333.1"/>
    </source>
</evidence>
<name>A0A450XJI0_9GAMM</name>
<organism evidence="2">
    <name type="scientific">Candidatus Kentrum sp. MB</name>
    <dbReference type="NCBI Taxonomy" id="2138164"/>
    <lineage>
        <taxon>Bacteria</taxon>
        <taxon>Pseudomonadati</taxon>
        <taxon>Pseudomonadota</taxon>
        <taxon>Gammaproteobacteria</taxon>
        <taxon>Candidatus Kentrum</taxon>
    </lineage>
</organism>
<gene>
    <name evidence="1" type="ORF">BECKMB1821G_GA0114241_103617</name>
    <name evidence="3" type="ORF">BECKMB1821H_GA0114242_101022</name>
    <name evidence="2" type="ORF">BECKMB1821I_GA0114274_101022</name>
</gene>
<dbReference type="EMBL" id="CAADFQ010000010">
    <property type="protein sequence ID" value="VFK29480.1"/>
    <property type="molecule type" value="Genomic_DNA"/>
</dbReference>
<evidence type="ECO:0000313" key="2">
    <source>
        <dbReference type="EMBL" id="VFK29480.1"/>
    </source>
</evidence>
<proteinExistence type="predicted"/>
<accession>A0A450XJI0</accession>
<protein>
    <submittedName>
        <fullName evidence="2">Uncharacterized protein</fullName>
    </submittedName>
</protein>
<evidence type="ECO:0000313" key="3">
    <source>
        <dbReference type="EMBL" id="VFK74796.1"/>
    </source>
</evidence>